<dbReference type="Gene3D" id="2.60.120.200">
    <property type="match status" value="1"/>
</dbReference>
<dbReference type="Proteomes" id="UP000033428">
    <property type="component" value="Unassembled WGS sequence"/>
</dbReference>
<protein>
    <submittedName>
        <fullName evidence="1">Uncharacterized protein</fullName>
    </submittedName>
</protein>
<dbReference type="InterPro" id="IPR013320">
    <property type="entry name" value="ConA-like_dom_sf"/>
</dbReference>
<accession>A0A0F0CVQ4</accession>
<proteinExistence type="predicted"/>
<gene>
    <name evidence="1" type="ORF">OMAG_000495</name>
</gene>
<reference evidence="1 2" key="1">
    <citation type="submission" date="2015-02" db="EMBL/GenBank/DDBJ databases">
        <title>Single-cell genomics of uncultivated deep-branching MTB reveals a conserved set of magnetosome genes.</title>
        <authorList>
            <person name="Kolinko S."/>
            <person name="Richter M."/>
            <person name="Glockner F.O."/>
            <person name="Brachmann A."/>
            <person name="Schuler D."/>
        </authorList>
    </citation>
    <scope>NUCLEOTIDE SEQUENCE [LARGE SCALE GENOMIC DNA]</scope>
    <source>
        <strain evidence="1">SKK-01</strain>
    </source>
</reference>
<evidence type="ECO:0000313" key="2">
    <source>
        <dbReference type="Proteomes" id="UP000033428"/>
    </source>
</evidence>
<comment type="caution">
    <text evidence="1">The sequence shown here is derived from an EMBL/GenBank/DDBJ whole genome shotgun (WGS) entry which is preliminary data.</text>
</comment>
<evidence type="ECO:0000313" key="1">
    <source>
        <dbReference type="EMBL" id="KJJ85641.1"/>
    </source>
</evidence>
<dbReference type="EMBL" id="JYNY01000106">
    <property type="protein sequence ID" value="KJJ85641.1"/>
    <property type="molecule type" value="Genomic_DNA"/>
</dbReference>
<keyword evidence="2" id="KW-1185">Reference proteome</keyword>
<organism evidence="1 2">
    <name type="scientific">Candidatus Omnitrophus magneticus</name>
    <dbReference type="NCBI Taxonomy" id="1609969"/>
    <lineage>
        <taxon>Bacteria</taxon>
        <taxon>Pseudomonadati</taxon>
        <taxon>Candidatus Omnitrophota</taxon>
        <taxon>Candidatus Omnitrophus</taxon>
    </lineage>
</organism>
<sequence>MKNFKKVISVIVVITFLLEQNMYGIEPSPTGVVENLSYDVSGITREEVVAQEGYLKELMETRNSIEETRRESGEEIPASEVEKVPGTCIELEGTGNIKILGLETGEIGESDFDFGLGDWTVGGWVRSENRDGGEHMIWSVMYGNTAVYMEMYENRLSMTVGGMWHESSFEISDGKWHYVAGVVERGRGITLYMDGKEKRKEGIMKDNLVCAERVD</sequence>
<dbReference type="SUPFAM" id="SSF49899">
    <property type="entry name" value="Concanavalin A-like lectins/glucanases"/>
    <property type="match status" value="1"/>
</dbReference>
<dbReference type="Pfam" id="PF13385">
    <property type="entry name" value="Laminin_G_3"/>
    <property type="match status" value="1"/>
</dbReference>
<dbReference type="AlphaFoldDB" id="A0A0F0CVQ4"/>
<name>A0A0F0CVQ4_9BACT</name>